<sequence>MSANQCKNCDMRDTNNNYLSTNLNLIHNNNNLRSSGTMTNNNNRNNNTTRENTNINVTCTAKVMWGTVGAISELREKEQADKKRMPNPNRKDQS</sequence>
<feature type="region of interest" description="Disordered" evidence="1">
    <location>
        <begin position="29"/>
        <end position="52"/>
    </location>
</feature>
<dbReference type="EMBL" id="UFQT01000480">
    <property type="protein sequence ID" value="SSX24663.1"/>
    <property type="molecule type" value="Genomic_DNA"/>
</dbReference>
<reference evidence="3" key="2">
    <citation type="submission" date="2018-07" db="EMBL/GenBank/DDBJ databases">
        <authorList>
            <person name="Quirk P.G."/>
            <person name="Krulwich T.A."/>
        </authorList>
    </citation>
    <scope>NUCLEOTIDE SEQUENCE</scope>
</reference>
<name>A0A336KK67_CULSO</name>
<dbReference type="OMA" id="SANQCKN"/>
<evidence type="ECO:0000256" key="1">
    <source>
        <dbReference type="SAM" id="MobiDB-lite"/>
    </source>
</evidence>
<organism evidence="2">
    <name type="scientific">Culicoides sonorensis</name>
    <name type="common">Biting midge</name>
    <dbReference type="NCBI Taxonomy" id="179676"/>
    <lineage>
        <taxon>Eukaryota</taxon>
        <taxon>Metazoa</taxon>
        <taxon>Ecdysozoa</taxon>
        <taxon>Arthropoda</taxon>
        <taxon>Hexapoda</taxon>
        <taxon>Insecta</taxon>
        <taxon>Pterygota</taxon>
        <taxon>Neoptera</taxon>
        <taxon>Endopterygota</taxon>
        <taxon>Diptera</taxon>
        <taxon>Nematocera</taxon>
        <taxon>Chironomoidea</taxon>
        <taxon>Ceratopogonidae</taxon>
        <taxon>Ceratopogoninae</taxon>
        <taxon>Culicoides</taxon>
        <taxon>Monoculicoides</taxon>
    </lineage>
</organism>
<dbReference type="AlphaFoldDB" id="A0A336KK67"/>
<gene>
    <name evidence="2" type="primary">CSON011210</name>
</gene>
<accession>A0A336KK67</accession>
<proteinExistence type="predicted"/>
<dbReference type="EMBL" id="UFQS01000480">
    <property type="protein sequence ID" value="SSX04298.1"/>
    <property type="molecule type" value="Genomic_DNA"/>
</dbReference>
<protein>
    <submittedName>
        <fullName evidence="2">CSON011210 protein</fullName>
    </submittedName>
</protein>
<evidence type="ECO:0000313" key="3">
    <source>
        <dbReference type="EMBL" id="SSX24663.1"/>
    </source>
</evidence>
<evidence type="ECO:0000313" key="2">
    <source>
        <dbReference type="EMBL" id="SSX04298.1"/>
    </source>
</evidence>
<feature type="region of interest" description="Disordered" evidence="1">
    <location>
        <begin position="74"/>
        <end position="94"/>
    </location>
</feature>
<reference evidence="2" key="1">
    <citation type="submission" date="2018-04" db="EMBL/GenBank/DDBJ databases">
        <authorList>
            <person name="Go L.Y."/>
            <person name="Mitchell J.A."/>
        </authorList>
    </citation>
    <scope>NUCLEOTIDE SEQUENCE</scope>
    <source>
        <tissue evidence="2">Whole organism</tissue>
    </source>
</reference>
<dbReference type="VEuPathDB" id="VectorBase:CSON011210"/>